<dbReference type="PANTHER" id="PTHR37984:SF11">
    <property type="entry name" value="INTEGRASE CATALYTIC DOMAIN-CONTAINING PROTEIN"/>
    <property type="match status" value="1"/>
</dbReference>
<dbReference type="CDD" id="cd01647">
    <property type="entry name" value="RT_LTR"/>
    <property type="match status" value="1"/>
</dbReference>
<dbReference type="InterPro" id="IPR050951">
    <property type="entry name" value="Retrovirus_Pol_polyprotein"/>
</dbReference>
<dbReference type="InterPro" id="IPR043128">
    <property type="entry name" value="Rev_trsase/Diguanyl_cyclase"/>
</dbReference>
<dbReference type="InterPro" id="IPR043502">
    <property type="entry name" value="DNA/RNA_pol_sf"/>
</dbReference>
<accession>A0A7D9EJB2</accession>
<proteinExistence type="predicted"/>
<dbReference type="EMBL" id="CACRXK020006555">
    <property type="protein sequence ID" value="CAB4009736.1"/>
    <property type="molecule type" value="Genomic_DNA"/>
</dbReference>
<organism evidence="1 2">
    <name type="scientific">Paramuricea clavata</name>
    <name type="common">Red gorgonian</name>
    <name type="synonym">Violescent sea-whip</name>
    <dbReference type="NCBI Taxonomy" id="317549"/>
    <lineage>
        <taxon>Eukaryota</taxon>
        <taxon>Metazoa</taxon>
        <taxon>Cnidaria</taxon>
        <taxon>Anthozoa</taxon>
        <taxon>Octocorallia</taxon>
        <taxon>Malacalcyonacea</taxon>
        <taxon>Plexauridae</taxon>
        <taxon>Paramuricea</taxon>
    </lineage>
</organism>
<dbReference type="OrthoDB" id="6767528at2759"/>
<protein>
    <submittedName>
        <fullName evidence="1">Uncharacterized protein</fullName>
    </submittedName>
</protein>
<dbReference type="PANTHER" id="PTHR37984">
    <property type="entry name" value="PROTEIN CBG26694"/>
    <property type="match status" value="1"/>
</dbReference>
<sequence>MSSRICSVVLRGLRTHKSSYIWMLTLHPISKNIVASFHIQKYVEKELQRLEDLDIIEQVDGSTTWVSPIVAPTKTGEIRLCVDMREANKAVQREKHPIPTVDELITYFNGATVFCTIDLVSVYHQLELLPESRHFTTFTTQVGLRRYK</sequence>
<dbReference type="Gene3D" id="3.30.70.270">
    <property type="match status" value="1"/>
</dbReference>
<dbReference type="AlphaFoldDB" id="A0A7D9EJB2"/>
<reference evidence="1" key="1">
    <citation type="submission" date="2020-04" db="EMBL/GenBank/DDBJ databases">
        <authorList>
            <person name="Alioto T."/>
            <person name="Alioto T."/>
            <person name="Gomez Garrido J."/>
        </authorList>
    </citation>
    <scope>NUCLEOTIDE SEQUENCE</scope>
    <source>
        <strain evidence="1">A484AB</strain>
    </source>
</reference>
<dbReference type="Gene3D" id="3.10.10.10">
    <property type="entry name" value="HIV Type 1 Reverse Transcriptase, subunit A, domain 1"/>
    <property type="match status" value="1"/>
</dbReference>
<evidence type="ECO:0000313" key="1">
    <source>
        <dbReference type="EMBL" id="CAB4009736.1"/>
    </source>
</evidence>
<comment type="caution">
    <text evidence="1">The sequence shown here is derived from an EMBL/GenBank/DDBJ whole genome shotgun (WGS) entry which is preliminary data.</text>
</comment>
<gene>
    <name evidence="1" type="ORF">PACLA_8A045461</name>
</gene>
<name>A0A7D9EJB2_PARCT</name>
<evidence type="ECO:0000313" key="2">
    <source>
        <dbReference type="Proteomes" id="UP001152795"/>
    </source>
</evidence>
<dbReference type="SUPFAM" id="SSF56672">
    <property type="entry name" value="DNA/RNA polymerases"/>
    <property type="match status" value="1"/>
</dbReference>
<keyword evidence="2" id="KW-1185">Reference proteome</keyword>
<dbReference type="Proteomes" id="UP001152795">
    <property type="component" value="Unassembled WGS sequence"/>
</dbReference>